<gene>
    <name evidence="3" type="ORF">BTO08_05385</name>
    <name evidence="4" type="ORF">C0W41_04185</name>
</gene>
<dbReference type="PANTHER" id="PTHR21021:SF15">
    <property type="entry name" value="FREE METHIONINE-R-SULFOXIDE REDUCTASE"/>
    <property type="match status" value="1"/>
</dbReference>
<dbReference type="Proteomes" id="UP000241440">
    <property type="component" value="Unassembled WGS sequence"/>
</dbReference>
<dbReference type="OrthoDB" id="9796252at2"/>
<feature type="domain" description="GAF" evidence="2">
    <location>
        <begin position="45"/>
        <end position="146"/>
    </location>
</feature>
<dbReference type="Pfam" id="PF01590">
    <property type="entry name" value="GAF"/>
    <property type="match status" value="1"/>
</dbReference>
<dbReference type="Proteomes" id="UP000238730">
    <property type="component" value="Unassembled WGS sequence"/>
</dbReference>
<dbReference type="PANTHER" id="PTHR21021">
    <property type="entry name" value="GAF/PUTATIVE CYTOSKELETAL PROTEIN"/>
    <property type="match status" value="1"/>
</dbReference>
<dbReference type="SUPFAM" id="SSF55781">
    <property type="entry name" value="GAF domain-like"/>
    <property type="match status" value="1"/>
</dbReference>
<dbReference type="InterPro" id="IPR029016">
    <property type="entry name" value="GAF-like_dom_sf"/>
</dbReference>
<evidence type="ECO:0000313" key="6">
    <source>
        <dbReference type="Proteomes" id="UP000241440"/>
    </source>
</evidence>
<dbReference type="EMBL" id="PYOY01000001">
    <property type="protein sequence ID" value="PSX10003.1"/>
    <property type="molecule type" value="Genomic_DNA"/>
</dbReference>
<dbReference type="InterPro" id="IPR000614">
    <property type="entry name" value="FRMsr_CS"/>
</dbReference>
<dbReference type="GO" id="GO:0005829">
    <property type="term" value="C:cytosol"/>
    <property type="evidence" value="ECO:0007669"/>
    <property type="project" value="TreeGrafter"/>
</dbReference>
<evidence type="ECO:0000259" key="2">
    <source>
        <dbReference type="Pfam" id="PF01590"/>
    </source>
</evidence>
<evidence type="ECO:0000313" key="4">
    <source>
        <dbReference type="EMBL" id="PSX10003.1"/>
    </source>
</evidence>
<proteinExistence type="inferred from homology"/>
<evidence type="ECO:0000313" key="5">
    <source>
        <dbReference type="Proteomes" id="UP000238730"/>
    </source>
</evidence>
<evidence type="ECO:0000313" key="3">
    <source>
        <dbReference type="EMBL" id="PQJ66895.1"/>
    </source>
</evidence>
<reference evidence="3 5" key="1">
    <citation type="submission" date="2016-12" db="EMBL/GenBank/DDBJ databases">
        <title>Diversity of luminous bacteria.</title>
        <authorList>
            <person name="Yoshizawa S."/>
            <person name="Kogure K."/>
        </authorList>
    </citation>
    <scope>NUCLEOTIDE SEQUENCE [LARGE SCALE GENOMIC DNA]</scope>
    <source>
        <strain evidence="3 5">LC1-200</strain>
    </source>
</reference>
<evidence type="ECO:0000256" key="1">
    <source>
        <dbReference type="ARBA" id="ARBA00038454"/>
    </source>
</evidence>
<dbReference type="RefSeq" id="WP_045084083.1">
    <property type="nucleotide sequence ID" value="NZ_JZSN01000026.1"/>
</dbReference>
<dbReference type="Gene3D" id="3.30.450.40">
    <property type="match status" value="1"/>
</dbReference>
<dbReference type="InterPro" id="IPR051330">
    <property type="entry name" value="Phosphatase_reg/MetRdx"/>
</dbReference>
<reference evidence="4 6" key="2">
    <citation type="submission" date="2018-01" db="EMBL/GenBank/DDBJ databases">
        <title>Whole genome sequencing of Histamine producing bacteria.</title>
        <authorList>
            <person name="Butler K."/>
        </authorList>
    </citation>
    <scope>NUCLEOTIDE SEQUENCE [LARGE SCALE GENOMIC DNA]</scope>
    <source>
        <strain evidence="4 6">A2-1</strain>
    </source>
</reference>
<comment type="similarity">
    <text evidence="1">Belongs to the free Met sulfoxide reductase family.</text>
</comment>
<comment type="caution">
    <text evidence="3">The sequence shown here is derived from an EMBL/GenBank/DDBJ whole genome shotgun (WGS) entry which is preliminary data.</text>
</comment>
<name>A0A2T3LTM7_PHOAN</name>
<dbReference type="InterPro" id="IPR003018">
    <property type="entry name" value="GAF"/>
</dbReference>
<dbReference type="GO" id="GO:0033745">
    <property type="term" value="F:L-methionine-(R)-S-oxide reductase activity"/>
    <property type="evidence" value="ECO:0007669"/>
    <property type="project" value="TreeGrafter"/>
</dbReference>
<protein>
    <submittedName>
        <fullName evidence="3">Free methionine-(R)-sulfoxide reductase</fullName>
    </submittedName>
    <submittedName>
        <fullName evidence="4">GAF domain-containing protein</fullName>
    </submittedName>
</protein>
<organism evidence="3 5">
    <name type="scientific">Photobacterium angustum</name>
    <dbReference type="NCBI Taxonomy" id="661"/>
    <lineage>
        <taxon>Bacteria</taxon>
        <taxon>Pseudomonadati</taxon>
        <taxon>Pseudomonadota</taxon>
        <taxon>Gammaproteobacteria</taxon>
        <taxon>Vibrionales</taxon>
        <taxon>Vibrionaceae</taxon>
        <taxon>Photobacterium</taxon>
    </lineage>
</organism>
<dbReference type="EMBL" id="MSCJ01000001">
    <property type="protein sequence ID" value="PQJ66895.1"/>
    <property type="molecule type" value="Genomic_DNA"/>
</dbReference>
<dbReference type="FunFam" id="3.30.450.40:FF:000008">
    <property type="entry name" value="GAF domain-containing proteins"/>
    <property type="match status" value="1"/>
</dbReference>
<accession>A0A2T3LTM7</accession>
<dbReference type="AlphaFoldDB" id="A0A2T3LTM7"/>
<dbReference type="PROSITE" id="PS01320">
    <property type="entry name" value="UPF0067"/>
    <property type="match status" value="1"/>
</dbReference>
<dbReference type="GeneID" id="61227712"/>
<sequence length="152" mass="16588">MENTGSFYNRLTLQALAIVEGESDLIANLSNISALLNMELENINWVGFYLLKNDELVLGPFQGKPACVRIPVGKGVCGTAVKDNRVMRVDDVHAFPGHIACDAVSQSEIVIPLNIGEKCIGVLDIDSPDLSRFDQNDEQGLVSFVTELQKVL</sequence>